<dbReference type="InterPro" id="IPR056250">
    <property type="entry name" value="AEP-like"/>
</dbReference>
<sequence length="229" mass="26074">MAITTERPNGPERLIGESAKSVVKEIARLNRTIKTLYFARYWPNNPNEEDLFWNFSREQVLNGKLDWLTSPQLNCEDSLIGVISLVEMAPVEIDDPHVLNLSPEYRHIPMVDFSSLAFNGDNKSEDINNIKNFLREVLEEKQGWLLSSGRSYHYYGANLLTPDQWTWFMGKLLSQNKEKAGKVVVGARWVAKNLAGRDRIHSGVLGRFATLRLTSGEKKPSVPLVVDFL</sequence>
<dbReference type="EMBL" id="LCKQ01000005">
    <property type="protein sequence ID" value="KKU04022.1"/>
    <property type="molecule type" value="Genomic_DNA"/>
</dbReference>
<evidence type="ECO:0000313" key="1">
    <source>
        <dbReference type="EMBL" id="KKU04022.1"/>
    </source>
</evidence>
<evidence type="ECO:0000313" key="2">
    <source>
        <dbReference type="Proteomes" id="UP000034086"/>
    </source>
</evidence>
<dbReference type="Pfam" id="PF24387">
    <property type="entry name" value="AEP-like"/>
    <property type="match status" value="1"/>
</dbReference>
<name>A0A0G1M7E1_9BACT</name>
<dbReference type="AlphaFoldDB" id="A0A0G1M7E1"/>
<protein>
    <submittedName>
        <fullName evidence="1">Uncharacterized protein</fullName>
    </submittedName>
</protein>
<comment type="caution">
    <text evidence="1">The sequence shown here is derived from an EMBL/GenBank/DDBJ whole genome shotgun (WGS) entry which is preliminary data.</text>
</comment>
<proteinExistence type="predicted"/>
<dbReference type="Proteomes" id="UP000034086">
    <property type="component" value="Unassembled WGS sequence"/>
</dbReference>
<organism evidence="1 2">
    <name type="scientific">Candidatus Woesebacteria bacterium GW2011_GWE1_45_18</name>
    <dbReference type="NCBI Taxonomy" id="1618598"/>
    <lineage>
        <taxon>Bacteria</taxon>
        <taxon>Candidatus Woeseibacteriota</taxon>
    </lineage>
</organism>
<gene>
    <name evidence="1" type="ORF">UX03_C0005G0006</name>
</gene>
<reference evidence="1 2" key="1">
    <citation type="journal article" date="2015" name="Nature">
        <title>rRNA introns, odd ribosomes, and small enigmatic genomes across a large radiation of phyla.</title>
        <authorList>
            <person name="Brown C.T."/>
            <person name="Hug L.A."/>
            <person name="Thomas B.C."/>
            <person name="Sharon I."/>
            <person name="Castelle C.J."/>
            <person name="Singh A."/>
            <person name="Wilkins M.J."/>
            <person name="Williams K.H."/>
            <person name="Banfield J.F."/>
        </authorList>
    </citation>
    <scope>NUCLEOTIDE SEQUENCE [LARGE SCALE GENOMIC DNA]</scope>
</reference>
<accession>A0A0G1M7E1</accession>